<comment type="subcellular location">
    <subcellularLocation>
        <location evidence="1 9">Cell membrane</location>
        <topology evidence="1 9">Multi-pass membrane protein</topology>
    </subcellularLocation>
</comment>
<dbReference type="EMBL" id="AM260479">
    <property type="protein sequence ID" value="CAJ93000.1"/>
    <property type="molecule type" value="Genomic_DNA"/>
</dbReference>
<evidence type="ECO:0000256" key="6">
    <source>
        <dbReference type="ARBA" id="ARBA00023136"/>
    </source>
</evidence>
<dbReference type="Proteomes" id="UP000008210">
    <property type="component" value="Chromosome 1"/>
</dbReference>
<feature type="transmembrane region" description="Helical" evidence="10">
    <location>
        <begin position="98"/>
        <end position="116"/>
    </location>
</feature>
<evidence type="ECO:0000256" key="2">
    <source>
        <dbReference type="ARBA" id="ARBA00022448"/>
    </source>
</evidence>
<evidence type="ECO:0000313" key="11">
    <source>
        <dbReference type="EMBL" id="CAJ93000.1"/>
    </source>
</evidence>
<feature type="transmembrane region" description="Helical" evidence="10">
    <location>
        <begin position="45"/>
        <end position="66"/>
    </location>
</feature>
<keyword evidence="5 10" id="KW-1133">Transmembrane helix</keyword>
<name>Q0KAH1_CUPNH</name>
<proteinExistence type="inferred from homology"/>
<evidence type="ECO:0000256" key="1">
    <source>
        <dbReference type="ARBA" id="ARBA00004651"/>
    </source>
</evidence>
<evidence type="ECO:0000256" key="4">
    <source>
        <dbReference type="ARBA" id="ARBA00022692"/>
    </source>
</evidence>
<reference evidence="11 12" key="1">
    <citation type="journal article" date="2006" name="Nat. Biotechnol.">
        <title>Genome sequence of the bioplastic-producing 'Knallgas' bacterium Ralstonia eutropha H16.</title>
        <authorList>
            <person name="Pohlmann A."/>
            <person name="Fricke W.F."/>
            <person name="Reinecke F."/>
            <person name="Kusian B."/>
            <person name="Liesegang H."/>
            <person name="Cramm R."/>
            <person name="Eitinger T."/>
            <person name="Ewering C."/>
            <person name="Potter M."/>
            <person name="Schwartz E."/>
            <person name="Strittmatter A."/>
            <person name="Voss I."/>
            <person name="Gottschalk G."/>
            <person name="Steinbuechel A."/>
            <person name="Friedrich B."/>
            <person name="Bowien B."/>
        </authorList>
    </citation>
    <scope>NUCLEOTIDE SEQUENCE [LARGE SCALE GENOMIC DNA]</scope>
    <source>
        <strain evidence="12">ATCC 17699 / DSM 428 / KCTC 22496 / NCIMB 10442 / H16 / Stanier 337</strain>
    </source>
</reference>
<keyword evidence="4 9" id="KW-0812">Transmembrane</keyword>
<evidence type="ECO:0000256" key="8">
    <source>
        <dbReference type="ARBA" id="ARBA00039168"/>
    </source>
</evidence>
<keyword evidence="6 10" id="KW-0472">Membrane</keyword>
<sequence length="118" mass="12130">MGVGPQTWTKDMAMAWMLLVLAGLIEIVMALALKHTDGWTRPGPTALGIGAALASIFLLSAALRHLPVGTAYAIWTGIGAIGVTVVGILFLGESAAPMRLVLIGLIFVGIGGLKLLPA</sequence>
<dbReference type="GO" id="GO:0005886">
    <property type="term" value="C:plasma membrane"/>
    <property type="evidence" value="ECO:0007669"/>
    <property type="project" value="UniProtKB-SubCell"/>
</dbReference>
<dbReference type="eggNOG" id="COG2076">
    <property type="taxonomic scope" value="Bacteria"/>
</dbReference>
<organism evidence="11 12">
    <name type="scientific">Cupriavidus necator (strain ATCC 17699 / DSM 428 / KCTC 22496 / NCIMB 10442 / H16 / Stanier 337)</name>
    <name type="common">Ralstonia eutropha</name>
    <dbReference type="NCBI Taxonomy" id="381666"/>
    <lineage>
        <taxon>Bacteria</taxon>
        <taxon>Pseudomonadati</taxon>
        <taxon>Pseudomonadota</taxon>
        <taxon>Betaproteobacteria</taxon>
        <taxon>Burkholderiales</taxon>
        <taxon>Burkholderiaceae</taxon>
        <taxon>Cupriavidus</taxon>
    </lineage>
</organism>
<dbReference type="GO" id="GO:1990961">
    <property type="term" value="P:xenobiotic detoxification by transmembrane export across the plasma membrane"/>
    <property type="evidence" value="ECO:0007669"/>
    <property type="project" value="UniProtKB-ARBA"/>
</dbReference>
<evidence type="ECO:0000313" key="12">
    <source>
        <dbReference type="Proteomes" id="UP000008210"/>
    </source>
</evidence>
<protein>
    <recommendedName>
        <fullName evidence="8">Guanidinium exporter</fullName>
    </recommendedName>
</protein>
<comment type="similarity">
    <text evidence="7">Belongs to the drug/metabolite transporter (DMT) superfamily. Small multidrug resistance (SMR) (TC 2.A.7.1) family. Gdx/SugE subfamily.</text>
</comment>
<dbReference type="FunFam" id="1.10.3730.20:FF:000001">
    <property type="entry name" value="Quaternary ammonium compound resistance transporter SugE"/>
    <property type="match status" value="1"/>
</dbReference>
<evidence type="ECO:0000256" key="5">
    <source>
        <dbReference type="ARBA" id="ARBA00022989"/>
    </source>
</evidence>
<dbReference type="PANTHER" id="PTHR30561:SF0">
    <property type="entry name" value="GUANIDINIUM EXPORTER"/>
    <property type="match status" value="1"/>
</dbReference>
<feature type="transmembrane region" description="Helical" evidence="10">
    <location>
        <begin position="72"/>
        <end position="91"/>
    </location>
</feature>
<keyword evidence="12" id="KW-1185">Reference proteome</keyword>
<dbReference type="PANTHER" id="PTHR30561">
    <property type="entry name" value="SMR FAMILY PROTON-DEPENDENT DRUG EFFLUX TRANSPORTER SUGE"/>
    <property type="match status" value="1"/>
</dbReference>
<keyword evidence="3" id="KW-1003">Cell membrane</keyword>
<dbReference type="InterPro" id="IPR037185">
    <property type="entry name" value="EmrE-like"/>
</dbReference>
<dbReference type="KEGG" id="reh:H16_A1899"/>
<feature type="transmembrane region" description="Helical" evidence="10">
    <location>
        <begin position="12"/>
        <end position="33"/>
    </location>
</feature>
<evidence type="ECO:0000256" key="3">
    <source>
        <dbReference type="ARBA" id="ARBA00022475"/>
    </source>
</evidence>
<dbReference type="SUPFAM" id="SSF103481">
    <property type="entry name" value="Multidrug resistance efflux transporter EmrE"/>
    <property type="match status" value="1"/>
</dbReference>
<accession>Q0KAH1</accession>
<dbReference type="Gene3D" id="1.10.3730.20">
    <property type="match status" value="1"/>
</dbReference>
<dbReference type="GO" id="GO:0022857">
    <property type="term" value="F:transmembrane transporter activity"/>
    <property type="evidence" value="ECO:0007669"/>
    <property type="project" value="InterPro"/>
</dbReference>
<evidence type="ECO:0000256" key="9">
    <source>
        <dbReference type="RuleBase" id="RU003942"/>
    </source>
</evidence>
<evidence type="ECO:0000256" key="10">
    <source>
        <dbReference type="SAM" id="Phobius"/>
    </source>
</evidence>
<dbReference type="InterPro" id="IPR000390">
    <property type="entry name" value="Small_drug/metabolite_transptr"/>
</dbReference>
<dbReference type="HOGENOM" id="CLU_133067_1_2_4"/>
<gene>
    <name evidence="11" type="ordered locus">H16_A1899</name>
</gene>
<dbReference type="AlphaFoldDB" id="Q0KAH1"/>
<dbReference type="Pfam" id="PF00893">
    <property type="entry name" value="Multi_Drug_Res"/>
    <property type="match status" value="1"/>
</dbReference>
<keyword evidence="2" id="KW-0813">Transport</keyword>
<dbReference type="InterPro" id="IPR045324">
    <property type="entry name" value="Small_multidrug_res"/>
</dbReference>
<evidence type="ECO:0000256" key="7">
    <source>
        <dbReference type="ARBA" id="ARBA00038151"/>
    </source>
</evidence>